<accession>A0A016TL68</accession>
<evidence type="ECO:0000313" key="2">
    <source>
        <dbReference type="EMBL" id="EYC03328.1"/>
    </source>
</evidence>
<organism evidence="2 3">
    <name type="scientific">Ancylostoma ceylanicum</name>
    <dbReference type="NCBI Taxonomy" id="53326"/>
    <lineage>
        <taxon>Eukaryota</taxon>
        <taxon>Metazoa</taxon>
        <taxon>Ecdysozoa</taxon>
        <taxon>Nematoda</taxon>
        <taxon>Chromadorea</taxon>
        <taxon>Rhabditida</taxon>
        <taxon>Rhabditina</taxon>
        <taxon>Rhabditomorpha</taxon>
        <taxon>Strongyloidea</taxon>
        <taxon>Ancylostomatidae</taxon>
        <taxon>Ancylostomatinae</taxon>
        <taxon>Ancylostoma</taxon>
    </lineage>
</organism>
<comment type="caution">
    <text evidence="2">The sequence shown here is derived from an EMBL/GenBank/DDBJ whole genome shotgun (WGS) entry which is preliminary data.</text>
</comment>
<evidence type="ECO:0000256" key="1">
    <source>
        <dbReference type="SAM" id="MobiDB-lite"/>
    </source>
</evidence>
<keyword evidence="3" id="KW-1185">Reference proteome</keyword>
<dbReference type="AlphaFoldDB" id="A0A016TL68"/>
<dbReference type="OrthoDB" id="5876215at2759"/>
<dbReference type="Proteomes" id="UP000024635">
    <property type="component" value="Unassembled WGS sequence"/>
</dbReference>
<dbReference type="EMBL" id="JARK01001430">
    <property type="protein sequence ID" value="EYC03328.1"/>
    <property type="molecule type" value="Genomic_DNA"/>
</dbReference>
<evidence type="ECO:0000313" key="3">
    <source>
        <dbReference type="Proteomes" id="UP000024635"/>
    </source>
</evidence>
<protein>
    <submittedName>
        <fullName evidence="2">Uncharacterized protein</fullName>
    </submittedName>
</protein>
<feature type="compositionally biased region" description="Polar residues" evidence="1">
    <location>
        <begin position="17"/>
        <end position="28"/>
    </location>
</feature>
<feature type="region of interest" description="Disordered" evidence="1">
    <location>
        <begin position="1"/>
        <end position="28"/>
    </location>
</feature>
<gene>
    <name evidence="2" type="primary">Acey_s0094.g2694</name>
    <name evidence="2" type="ORF">Y032_0094g2694</name>
</gene>
<proteinExistence type="predicted"/>
<name>A0A016TL68_9BILA</name>
<sequence length="186" mass="21154">MKGRKGRNRKGGDNRYETTISPEQNLTSSGAVDDLDYSNFSAHELAKNILAISKNPIVAKLLEALLHKVPKEFSTAQEGGRSRTIVISGIEELNGKHWAMERQTHVEDKVNQIFDVLEVECRPVSVYRLGKWDKSQSRLVEVILPSKTYWTTALANGHRLRSAGLPFIHVRRSMTEEERKRESEQI</sequence>
<reference evidence="3" key="1">
    <citation type="journal article" date="2015" name="Nat. Genet.">
        <title>The genome and transcriptome of the zoonotic hookworm Ancylostoma ceylanicum identify infection-specific gene families.</title>
        <authorList>
            <person name="Schwarz E.M."/>
            <person name="Hu Y."/>
            <person name="Antoshechkin I."/>
            <person name="Miller M.M."/>
            <person name="Sternberg P.W."/>
            <person name="Aroian R.V."/>
        </authorList>
    </citation>
    <scope>NUCLEOTIDE SEQUENCE</scope>
    <source>
        <strain evidence="3">HY135</strain>
    </source>
</reference>